<protein>
    <submittedName>
        <fullName evidence="1">DUF3179 domain-containing protein</fullName>
    </submittedName>
</protein>
<dbReference type="EMBL" id="QZKU01000127">
    <property type="protein sequence ID" value="RJP16583.1"/>
    <property type="molecule type" value="Genomic_DNA"/>
</dbReference>
<dbReference type="AlphaFoldDB" id="A0A3A4N3M1"/>
<dbReference type="InterPro" id="IPR021516">
    <property type="entry name" value="DUF3179"/>
</dbReference>
<sequence length="201" mass="22974">MTQTGVVYSRIIDDKTYTFGVSGLLHKSNLLLYDRQTDTLWSQLMEKAIAGPLVGKSLMKIPSTETKWKDWKKKHPETEVMSTETGYERNYFVDPYEGYLRIGSLMFPVGKVRRDLPTKQRVLGIEVDGIAKAYSLEDVQKHSGILSDTIGDKSIEIVISQDGQVTDIRDVQGNQITGIYSYWFAWQAFHPETLVYEPQKE</sequence>
<dbReference type="Proteomes" id="UP000265882">
    <property type="component" value="Unassembled WGS sequence"/>
</dbReference>
<gene>
    <name evidence="1" type="ORF">C4520_18295</name>
</gene>
<reference evidence="1 2" key="1">
    <citation type="journal article" date="2017" name="ISME J.">
        <title>Energy and carbon metabolisms in a deep terrestrial subsurface fluid microbial community.</title>
        <authorList>
            <person name="Momper L."/>
            <person name="Jungbluth S.P."/>
            <person name="Lee M.D."/>
            <person name="Amend J.P."/>
        </authorList>
    </citation>
    <scope>NUCLEOTIDE SEQUENCE [LARGE SCALE GENOMIC DNA]</scope>
    <source>
        <strain evidence="1">SURF_5</strain>
    </source>
</reference>
<proteinExistence type="predicted"/>
<evidence type="ECO:0000313" key="2">
    <source>
        <dbReference type="Proteomes" id="UP000265882"/>
    </source>
</evidence>
<name>A0A3A4N3M1_ABYX5</name>
<comment type="caution">
    <text evidence="1">The sequence shown here is derived from an EMBL/GenBank/DDBJ whole genome shotgun (WGS) entry which is preliminary data.</text>
</comment>
<evidence type="ECO:0000313" key="1">
    <source>
        <dbReference type="EMBL" id="RJP16583.1"/>
    </source>
</evidence>
<dbReference type="Pfam" id="PF11376">
    <property type="entry name" value="DUF3179"/>
    <property type="match status" value="1"/>
</dbReference>
<accession>A0A3A4N3M1</accession>
<organism evidence="1 2">
    <name type="scientific">Abyssobacteria bacterium (strain SURF_5)</name>
    <dbReference type="NCBI Taxonomy" id="2093360"/>
    <lineage>
        <taxon>Bacteria</taxon>
        <taxon>Pseudomonadati</taxon>
        <taxon>Candidatus Hydrogenedentota</taxon>
        <taxon>Candidatus Abyssobacteria</taxon>
    </lineage>
</organism>